<gene>
    <name evidence="2" type="ORF">HH303_00330</name>
</gene>
<dbReference type="EMBL" id="JABBNT010000001">
    <property type="protein sequence ID" value="NMM42903.1"/>
    <property type="molecule type" value="Genomic_DNA"/>
</dbReference>
<comment type="caution">
    <text evidence="2">The sequence shown here is derived from an EMBL/GenBank/DDBJ whole genome shotgun (WGS) entry which is preliminary data.</text>
</comment>
<sequence>MDQEFDKYAADYDEHMQELLGDHKYYTYQKVSTLRQNGLLKSGMRILDYGCGTGTLASEIVRSGLGATVDGFDPSEDSLKRVADDVRAQGAFTTDGTQLGRDYDLVVFSNVMHHVEPTERDAVLADARSRLAPTGHIAIIEHNPLNPMTRKIVRDCPFDENAILLPSGEAKDRLSRLFGGPANVRFTLFFPASLKSLMGLEKFLGWCPLGAQYLAFAGQR</sequence>
<dbReference type="CDD" id="cd02440">
    <property type="entry name" value="AdoMet_MTases"/>
    <property type="match status" value="1"/>
</dbReference>
<dbReference type="Gene3D" id="3.40.50.150">
    <property type="entry name" value="Vaccinia Virus protein VP39"/>
    <property type="match status" value="1"/>
</dbReference>
<dbReference type="PANTHER" id="PTHR43861">
    <property type="entry name" value="TRANS-ACONITATE 2-METHYLTRANSFERASE-RELATED"/>
    <property type="match status" value="1"/>
</dbReference>
<keyword evidence="3" id="KW-1185">Reference proteome</keyword>
<keyword evidence="1 2" id="KW-0808">Transferase</keyword>
<dbReference type="InterPro" id="IPR029063">
    <property type="entry name" value="SAM-dependent_MTases_sf"/>
</dbReference>
<dbReference type="PANTHER" id="PTHR43861:SF3">
    <property type="entry name" value="PUTATIVE (AFU_ORTHOLOGUE AFUA_2G14390)-RELATED"/>
    <property type="match status" value="1"/>
</dbReference>
<evidence type="ECO:0000313" key="3">
    <source>
        <dbReference type="Proteomes" id="UP000539372"/>
    </source>
</evidence>
<organism evidence="2 3">
    <name type="scientific">Pacificispira spongiicola</name>
    <dbReference type="NCBI Taxonomy" id="2729598"/>
    <lineage>
        <taxon>Bacteria</taxon>
        <taxon>Pseudomonadati</taxon>
        <taxon>Pseudomonadota</taxon>
        <taxon>Alphaproteobacteria</taxon>
        <taxon>Rhodospirillales</taxon>
        <taxon>Rhodospirillaceae</taxon>
        <taxon>Pacificispira</taxon>
    </lineage>
</organism>
<evidence type="ECO:0000313" key="2">
    <source>
        <dbReference type="EMBL" id="NMM42903.1"/>
    </source>
</evidence>
<name>A0A7Y0DWP8_9PROT</name>
<protein>
    <submittedName>
        <fullName evidence="2">Class I SAM-dependent methyltransferase</fullName>
    </submittedName>
</protein>
<accession>A0A7Y0DWP8</accession>
<dbReference type="AlphaFoldDB" id="A0A7Y0DWP8"/>
<keyword evidence="2" id="KW-0489">Methyltransferase</keyword>
<dbReference type="Pfam" id="PF13489">
    <property type="entry name" value="Methyltransf_23"/>
    <property type="match status" value="1"/>
</dbReference>
<dbReference type="GO" id="GO:0008168">
    <property type="term" value="F:methyltransferase activity"/>
    <property type="evidence" value="ECO:0007669"/>
    <property type="project" value="UniProtKB-KW"/>
</dbReference>
<evidence type="ECO:0000256" key="1">
    <source>
        <dbReference type="ARBA" id="ARBA00022679"/>
    </source>
</evidence>
<reference evidence="2 3" key="1">
    <citation type="submission" date="2020-04" db="EMBL/GenBank/DDBJ databases">
        <title>Rhodospirillaceae bacterium KN72 isolated from deep sea.</title>
        <authorList>
            <person name="Zhang D.-C."/>
        </authorList>
    </citation>
    <scope>NUCLEOTIDE SEQUENCE [LARGE SCALE GENOMIC DNA]</scope>
    <source>
        <strain evidence="2 3">KN72</strain>
    </source>
</reference>
<proteinExistence type="predicted"/>
<dbReference type="SUPFAM" id="SSF53335">
    <property type="entry name" value="S-adenosyl-L-methionine-dependent methyltransferases"/>
    <property type="match status" value="1"/>
</dbReference>
<dbReference type="GO" id="GO:0032259">
    <property type="term" value="P:methylation"/>
    <property type="evidence" value="ECO:0007669"/>
    <property type="project" value="UniProtKB-KW"/>
</dbReference>
<dbReference type="RefSeq" id="WP_169623222.1">
    <property type="nucleotide sequence ID" value="NZ_JABBNT010000001.1"/>
</dbReference>
<dbReference type="Proteomes" id="UP000539372">
    <property type="component" value="Unassembled WGS sequence"/>
</dbReference>